<evidence type="ECO:0000259" key="1">
    <source>
        <dbReference type="Pfam" id="PF03372"/>
    </source>
</evidence>
<organism evidence="2 3">
    <name type="scientific">Trifolium medium</name>
    <dbReference type="NCBI Taxonomy" id="97028"/>
    <lineage>
        <taxon>Eukaryota</taxon>
        <taxon>Viridiplantae</taxon>
        <taxon>Streptophyta</taxon>
        <taxon>Embryophyta</taxon>
        <taxon>Tracheophyta</taxon>
        <taxon>Spermatophyta</taxon>
        <taxon>Magnoliopsida</taxon>
        <taxon>eudicotyledons</taxon>
        <taxon>Gunneridae</taxon>
        <taxon>Pentapetalae</taxon>
        <taxon>rosids</taxon>
        <taxon>fabids</taxon>
        <taxon>Fabales</taxon>
        <taxon>Fabaceae</taxon>
        <taxon>Papilionoideae</taxon>
        <taxon>50 kb inversion clade</taxon>
        <taxon>NPAAA clade</taxon>
        <taxon>Hologalegina</taxon>
        <taxon>IRL clade</taxon>
        <taxon>Trifolieae</taxon>
        <taxon>Trifolium</taxon>
    </lineage>
</organism>
<protein>
    <recommendedName>
        <fullName evidence="1">Endonuclease/exonuclease/phosphatase domain-containing protein</fullName>
    </recommendedName>
</protein>
<dbReference type="InterPro" id="IPR005135">
    <property type="entry name" value="Endo/exonuclease/phosphatase"/>
</dbReference>
<evidence type="ECO:0000313" key="3">
    <source>
        <dbReference type="Proteomes" id="UP000265520"/>
    </source>
</evidence>
<dbReference type="Gene3D" id="3.60.10.10">
    <property type="entry name" value="Endonuclease/exonuclease/phosphatase"/>
    <property type="match status" value="1"/>
</dbReference>
<dbReference type="Proteomes" id="UP000265520">
    <property type="component" value="Unassembled WGS sequence"/>
</dbReference>
<keyword evidence="3" id="KW-1185">Reference proteome</keyword>
<evidence type="ECO:0000313" key="2">
    <source>
        <dbReference type="EMBL" id="MCH86424.1"/>
    </source>
</evidence>
<dbReference type="GO" id="GO:0003824">
    <property type="term" value="F:catalytic activity"/>
    <property type="evidence" value="ECO:0007669"/>
    <property type="project" value="InterPro"/>
</dbReference>
<dbReference type="InterPro" id="IPR036691">
    <property type="entry name" value="Endo/exonu/phosph_ase_sf"/>
</dbReference>
<feature type="domain" description="Endonuclease/exonuclease/phosphatase" evidence="1">
    <location>
        <begin position="79"/>
        <end position="202"/>
    </location>
</feature>
<proteinExistence type="predicted"/>
<dbReference type="PANTHER" id="PTHR33710">
    <property type="entry name" value="BNAC02G09200D PROTEIN"/>
    <property type="match status" value="1"/>
</dbReference>
<dbReference type="AlphaFoldDB" id="A0A392MJJ6"/>
<gene>
    <name evidence="2" type="ORF">A2U01_0007281</name>
</gene>
<name>A0A392MJJ6_9FABA</name>
<sequence length="232" mass="26197">MNNNTRVTGLDNELFVDANDHSSMGSVDSDMEIVEETPLVQPAYPSSVLVNTMISLFCGNRRARFFRSLRMKIVGSLLVFTRASPNEENRRVLWEDLISIANNMNDAWLVAGDFNDIASIGEKKGGAAVSMRKCNKFQDRITACNLLDLGAMGHKFTWRGPIYHGGQRIYERLDRALGNESWRLKFPDGCVKVLARLDFSDHHPLLITPKNVPHPVAPRQFRFDSAWLMDNG</sequence>
<reference evidence="2 3" key="1">
    <citation type="journal article" date="2018" name="Front. Plant Sci.">
        <title>Red Clover (Trifolium pratense) and Zigzag Clover (T. medium) - A Picture of Genomic Similarities and Differences.</title>
        <authorList>
            <person name="Dluhosova J."/>
            <person name="Istvanek J."/>
            <person name="Nedelnik J."/>
            <person name="Repkova J."/>
        </authorList>
    </citation>
    <scope>NUCLEOTIDE SEQUENCE [LARGE SCALE GENOMIC DNA]</scope>
    <source>
        <strain evidence="3">cv. 10/8</strain>
        <tissue evidence="2">Leaf</tissue>
    </source>
</reference>
<accession>A0A392MJJ6</accession>
<dbReference type="SUPFAM" id="SSF56219">
    <property type="entry name" value="DNase I-like"/>
    <property type="match status" value="1"/>
</dbReference>
<dbReference type="Pfam" id="PF03372">
    <property type="entry name" value="Exo_endo_phos"/>
    <property type="match status" value="1"/>
</dbReference>
<dbReference type="EMBL" id="LXQA010010294">
    <property type="protein sequence ID" value="MCH86424.1"/>
    <property type="molecule type" value="Genomic_DNA"/>
</dbReference>
<dbReference type="PANTHER" id="PTHR33710:SF77">
    <property type="entry name" value="DNASE I-LIKE SUPERFAMILY PROTEIN"/>
    <property type="match status" value="1"/>
</dbReference>
<comment type="caution">
    <text evidence="2">The sequence shown here is derived from an EMBL/GenBank/DDBJ whole genome shotgun (WGS) entry which is preliminary data.</text>
</comment>